<dbReference type="PROSITE" id="PS51387">
    <property type="entry name" value="FAD_PCMH"/>
    <property type="match status" value="1"/>
</dbReference>
<dbReference type="PANTHER" id="PTHR42659:SF1">
    <property type="entry name" value="OXIDOREDUCTASE"/>
    <property type="match status" value="1"/>
</dbReference>
<organism evidence="3 4">
    <name type="scientific">Ktedonospora formicarum</name>
    <dbReference type="NCBI Taxonomy" id="2778364"/>
    <lineage>
        <taxon>Bacteria</taxon>
        <taxon>Bacillati</taxon>
        <taxon>Chloroflexota</taxon>
        <taxon>Ktedonobacteria</taxon>
        <taxon>Ktedonobacterales</taxon>
        <taxon>Ktedonobacteraceae</taxon>
        <taxon>Ktedonospora</taxon>
    </lineage>
</organism>
<accession>A0A8J3I884</accession>
<dbReference type="SUPFAM" id="SSF55447">
    <property type="entry name" value="CO dehydrogenase flavoprotein C-terminal domain-like"/>
    <property type="match status" value="1"/>
</dbReference>
<dbReference type="EMBL" id="BNJF01000004">
    <property type="protein sequence ID" value="GHO48998.1"/>
    <property type="molecule type" value="Genomic_DNA"/>
</dbReference>
<keyword evidence="4" id="KW-1185">Reference proteome</keyword>
<protein>
    <submittedName>
        <fullName evidence="3">Oxidoreductase</fullName>
    </submittedName>
</protein>
<dbReference type="AlphaFoldDB" id="A0A8J3I884"/>
<dbReference type="Gene3D" id="3.30.465.10">
    <property type="match status" value="2"/>
</dbReference>
<dbReference type="InterPro" id="IPR036683">
    <property type="entry name" value="CO_DH_flav_C_dom_sf"/>
</dbReference>
<sequence>MKIFSYQRAADIPSAISLVAHNPGAQFIAGGTSQVDLMKEDVQRPALLVDISQLPLVTIEPTASGGLRIGANVKNTVAAEDPLIRNMYPAISEALLAGASHQIRNMASMAGNLLQRTRCPYLRDPHQPCNKRDPGTGCSAVDGYNRTHAIFGQSDHGKLSAHTCIATHPSDVAVALAAHEAVVVVEGPDGVRNIAFEDVYRLPGESPHLDTNLHQGDLIVAVELPAFDGHSHYLKVRDRASYAYALVSCAVALRMEGGRMRDVRIVLGSVAPKPWRTYEAEATLLDQRPSSGIFEQVAKRALEGAQPYSMNRYKLPLGRALILRTLLEATGLEPLEGPPGTAFASSVGGIAGTGRVP</sequence>
<feature type="domain" description="FAD-binding PCMH-type" evidence="2">
    <location>
        <begin position="1"/>
        <end position="229"/>
    </location>
</feature>
<dbReference type="InterPro" id="IPR051312">
    <property type="entry name" value="Diverse_Substr_Oxidored"/>
</dbReference>
<dbReference type="GO" id="GO:0071949">
    <property type="term" value="F:FAD binding"/>
    <property type="evidence" value="ECO:0007669"/>
    <property type="project" value="InterPro"/>
</dbReference>
<dbReference type="Pfam" id="PF00941">
    <property type="entry name" value="FAD_binding_5"/>
    <property type="match status" value="1"/>
</dbReference>
<reference evidence="3" key="1">
    <citation type="submission" date="2020-10" db="EMBL/GenBank/DDBJ databases">
        <title>Taxonomic study of unclassified bacteria belonging to the class Ktedonobacteria.</title>
        <authorList>
            <person name="Yabe S."/>
            <person name="Wang C.M."/>
            <person name="Zheng Y."/>
            <person name="Sakai Y."/>
            <person name="Cavaletti L."/>
            <person name="Monciardini P."/>
            <person name="Donadio S."/>
        </authorList>
    </citation>
    <scope>NUCLEOTIDE SEQUENCE</scope>
    <source>
        <strain evidence="3">SOSP1-1</strain>
    </source>
</reference>
<dbReference type="Pfam" id="PF03450">
    <property type="entry name" value="CO_deh_flav_C"/>
    <property type="match status" value="1"/>
</dbReference>
<evidence type="ECO:0000313" key="3">
    <source>
        <dbReference type="EMBL" id="GHO48998.1"/>
    </source>
</evidence>
<comment type="caution">
    <text evidence="3">The sequence shown here is derived from an EMBL/GenBank/DDBJ whole genome shotgun (WGS) entry which is preliminary data.</text>
</comment>
<dbReference type="RefSeq" id="WP_220198122.1">
    <property type="nucleotide sequence ID" value="NZ_BNJF01000004.1"/>
</dbReference>
<dbReference type="PANTHER" id="PTHR42659">
    <property type="entry name" value="XANTHINE DEHYDROGENASE SUBUNIT C-RELATED"/>
    <property type="match status" value="1"/>
</dbReference>
<dbReference type="InterPro" id="IPR002346">
    <property type="entry name" value="Mopterin_DH_FAD-bd"/>
</dbReference>
<dbReference type="Gene3D" id="3.30.390.50">
    <property type="entry name" value="CO dehydrogenase flavoprotein, C-terminal domain"/>
    <property type="match status" value="1"/>
</dbReference>
<evidence type="ECO:0000256" key="1">
    <source>
        <dbReference type="ARBA" id="ARBA00023002"/>
    </source>
</evidence>
<evidence type="ECO:0000313" key="4">
    <source>
        <dbReference type="Proteomes" id="UP000612362"/>
    </source>
</evidence>
<evidence type="ECO:0000259" key="2">
    <source>
        <dbReference type="PROSITE" id="PS51387"/>
    </source>
</evidence>
<dbReference type="GO" id="GO:0016491">
    <property type="term" value="F:oxidoreductase activity"/>
    <property type="evidence" value="ECO:0007669"/>
    <property type="project" value="UniProtKB-KW"/>
</dbReference>
<dbReference type="SUPFAM" id="SSF56176">
    <property type="entry name" value="FAD-binding/transporter-associated domain-like"/>
    <property type="match status" value="1"/>
</dbReference>
<name>A0A8J3I884_9CHLR</name>
<dbReference type="InterPro" id="IPR016169">
    <property type="entry name" value="FAD-bd_PCMH_sub2"/>
</dbReference>
<dbReference type="SMART" id="SM01092">
    <property type="entry name" value="CO_deh_flav_C"/>
    <property type="match status" value="1"/>
</dbReference>
<keyword evidence="1" id="KW-0560">Oxidoreductase</keyword>
<dbReference type="InterPro" id="IPR016167">
    <property type="entry name" value="FAD-bd_PCMH_sub1"/>
</dbReference>
<dbReference type="InterPro" id="IPR005107">
    <property type="entry name" value="CO_DH_flav_C"/>
</dbReference>
<dbReference type="InterPro" id="IPR016166">
    <property type="entry name" value="FAD-bd_PCMH"/>
</dbReference>
<dbReference type="Proteomes" id="UP000612362">
    <property type="component" value="Unassembled WGS sequence"/>
</dbReference>
<proteinExistence type="predicted"/>
<dbReference type="InterPro" id="IPR036318">
    <property type="entry name" value="FAD-bd_PCMH-like_sf"/>
</dbReference>
<dbReference type="Gene3D" id="3.30.43.10">
    <property type="entry name" value="Uridine Diphospho-n-acetylenolpyruvylglucosamine Reductase, domain 2"/>
    <property type="match status" value="1"/>
</dbReference>
<gene>
    <name evidence="3" type="ORF">KSX_71610</name>
</gene>